<protein>
    <submittedName>
        <fullName evidence="5">Retrovirus-related Pol polyprotein from transposon TNT 1-94</fullName>
    </submittedName>
</protein>
<feature type="domain" description="Reverse transcriptase Ty1/copia-type" evidence="3">
    <location>
        <begin position="608"/>
        <end position="683"/>
    </location>
</feature>
<keyword evidence="2" id="KW-0378">Hydrolase</keyword>
<dbReference type="InterPro" id="IPR036397">
    <property type="entry name" value="RNaseH_sf"/>
</dbReference>
<dbReference type="SUPFAM" id="SSF53098">
    <property type="entry name" value="Ribonuclease H-like"/>
    <property type="match status" value="1"/>
</dbReference>
<dbReference type="InterPro" id="IPR039537">
    <property type="entry name" value="Retrotran_Ty1/copia-like"/>
</dbReference>
<accession>A0A6L2KK98</accession>
<evidence type="ECO:0000256" key="2">
    <source>
        <dbReference type="ARBA" id="ARBA00022801"/>
    </source>
</evidence>
<dbReference type="GO" id="GO:0003676">
    <property type="term" value="F:nucleic acid binding"/>
    <property type="evidence" value="ECO:0007669"/>
    <property type="project" value="InterPro"/>
</dbReference>
<comment type="caution">
    <text evidence="5">The sequence shown here is derived from an EMBL/GenBank/DDBJ whole genome shotgun (WGS) entry which is preliminary data.</text>
</comment>
<gene>
    <name evidence="5" type="ORF">Tci_020423</name>
</gene>
<proteinExistence type="predicted"/>
<evidence type="ECO:0000313" key="5">
    <source>
        <dbReference type="EMBL" id="GEU48445.1"/>
    </source>
</evidence>
<evidence type="ECO:0000259" key="4">
    <source>
        <dbReference type="Pfam" id="PF25597"/>
    </source>
</evidence>
<name>A0A6L2KK98_TANCI</name>
<dbReference type="PANTHER" id="PTHR42648">
    <property type="entry name" value="TRANSPOSASE, PUTATIVE-RELATED"/>
    <property type="match status" value="1"/>
</dbReference>
<dbReference type="InterPro" id="IPR012337">
    <property type="entry name" value="RNaseH-like_sf"/>
</dbReference>
<dbReference type="Gene3D" id="3.30.420.10">
    <property type="entry name" value="Ribonuclease H-like superfamily/Ribonuclease H"/>
    <property type="match status" value="1"/>
</dbReference>
<organism evidence="5">
    <name type="scientific">Tanacetum cinerariifolium</name>
    <name type="common">Dalmatian daisy</name>
    <name type="synonym">Chrysanthemum cinerariifolium</name>
    <dbReference type="NCBI Taxonomy" id="118510"/>
    <lineage>
        <taxon>Eukaryota</taxon>
        <taxon>Viridiplantae</taxon>
        <taxon>Streptophyta</taxon>
        <taxon>Embryophyta</taxon>
        <taxon>Tracheophyta</taxon>
        <taxon>Spermatophyta</taxon>
        <taxon>Magnoliopsida</taxon>
        <taxon>eudicotyledons</taxon>
        <taxon>Gunneridae</taxon>
        <taxon>Pentapetalae</taxon>
        <taxon>asterids</taxon>
        <taxon>campanulids</taxon>
        <taxon>Asterales</taxon>
        <taxon>Asteraceae</taxon>
        <taxon>Asteroideae</taxon>
        <taxon>Anthemideae</taxon>
        <taxon>Anthemidinae</taxon>
        <taxon>Tanacetum</taxon>
    </lineage>
</organism>
<keyword evidence="1" id="KW-0479">Metal-binding</keyword>
<sequence length="1274" mass="146980">MDLKLKYQTFRAKPTESLLQTYTRYNTLLNELANDGVNLSKHKINVGFVNSLPKKWLTFSQGRRNANHTQTLDLADIYERFVYEDNLIQRRYSETKKALITTPSSTDLFTAFLSNDVIHDIQENSNDEVDKRSSEEYLKDLDIEFDERALLTSKNFQPKNKGLVAEKFDWDKKEVSDDEEVTQVKVLMALADDELTVGKNHAHNGEWIDITMRKMLIDEKVNSTQKTHGSNSQIQQIESSNILYYMICKKEDHMTLNHEMYTTSLKRSENYKTRLYQYASPSKQILKAKAKPFSPCTYCSFNDHIPDDCRNYPEKKSQAPEMIMSFIKMVENQNDVKVKQIKIDNRTKFRNHELESFCDEKGISQNFSSPYTPEQNVRIACYTQNRSIIVKRHDKTLYEIFKGRILDISYFHVFGFPMFIHNHKDHLGKFDAKADDGYLLEYSFVLKAFRVFNTRRQQVDETYHVTFDGSMEDIMFTNTSEDEIGINESSRYPSNEFLYEDDPSRLYQVDSDVSYYVIPHRRSLTELTQENYVPEVIAPNEPDIPLTKDNEEPKKVFEALKHQGWVNAMQEELNQFYRNKVWTLVPLPYGKTTIGSKWVVKNKKDEHVARMESIRIFLAFATYMNFKVYQMDVKSAFLNGKLKKEVYVKQPLGFESSEFLDYVCKLDKALYGLKQALKAWYLKGTPALGLYYPKYLGFDLKGYPDSDYASCNMDRKSTSGTCQILGRKLVCWSAKKQQSVDMSLAEAEYVAAVGCCESILWMKSQLGEPSYEGDPDAQHLVLSTYADVRAFLLSDDEAQESEEVILGAGNEEKHEEAAVHYANLKASIDEYYDENIAHRDQNNKLVEASMSSFDDSSTTINLQAYALKQEVEFTAWTKSSTNMAWNLGSRLLGLEQAQNHIQSSMYSLQTNTLSIKSMMTEMYQVFKVQSSLAPSGSVTPTLVLTHILTNVEGRMKPTLPLKTLFLIPRKRLMQTSKKITQAQPITIINPEPIIPQGEGKGIATDEHVEDQRKLNKASSIICPDLDAPEDKIIKAKEESKLLAIKKLELIKVVREEAKKLGIHPKEAITAKAGEKFKKAQDAEHEVLKKKHAKKVRKSLELKKHIYDNYMWTISSILKPKKITDIKIHPKTKPIVITVYRGTSGRNFDVHNPFAFGEFDISELDELREIIPKKKNTVIKDLMNSLSQRYERIKKIHEELGIPLALHTPIPKQASSKSSRRKRKHMELEQEIKIPGLKCNQTLPENIPFVNNMVIEEPKYEIFFTDEFGDQAFQR</sequence>
<dbReference type="GO" id="GO:0016787">
    <property type="term" value="F:hydrolase activity"/>
    <property type="evidence" value="ECO:0007669"/>
    <property type="project" value="UniProtKB-KW"/>
</dbReference>
<reference evidence="5" key="1">
    <citation type="journal article" date="2019" name="Sci. Rep.">
        <title>Draft genome of Tanacetum cinerariifolium, the natural source of mosquito coil.</title>
        <authorList>
            <person name="Yamashiro T."/>
            <person name="Shiraishi A."/>
            <person name="Satake H."/>
            <person name="Nakayama K."/>
        </authorList>
    </citation>
    <scope>NUCLEOTIDE SEQUENCE</scope>
</reference>
<dbReference type="PANTHER" id="PTHR42648:SF32">
    <property type="entry name" value="RIBONUCLEASE H-LIKE DOMAIN, GAG-PRE-INTEGRASE DOMAIN PROTEIN-RELATED"/>
    <property type="match status" value="1"/>
</dbReference>
<dbReference type="EMBL" id="BKCJ010002422">
    <property type="protein sequence ID" value="GEU48445.1"/>
    <property type="molecule type" value="Genomic_DNA"/>
</dbReference>
<evidence type="ECO:0000259" key="3">
    <source>
        <dbReference type="Pfam" id="PF07727"/>
    </source>
</evidence>
<evidence type="ECO:0000256" key="1">
    <source>
        <dbReference type="ARBA" id="ARBA00022723"/>
    </source>
</evidence>
<dbReference type="Pfam" id="PF07727">
    <property type="entry name" value="RVT_2"/>
    <property type="match status" value="1"/>
</dbReference>
<dbReference type="AlphaFoldDB" id="A0A6L2KK98"/>
<dbReference type="CDD" id="cd09272">
    <property type="entry name" value="RNase_HI_RT_Ty1"/>
    <property type="match status" value="1"/>
</dbReference>
<dbReference type="InterPro" id="IPR013103">
    <property type="entry name" value="RVT_2"/>
</dbReference>
<dbReference type="GO" id="GO:0046872">
    <property type="term" value="F:metal ion binding"/>
    <property type="evidence" value="ECO:0007669"/>
    <property type="project" value="UniProtKB-KW"/>
</dbReference>
<feature type="domain" description="Retroviral polymerase SH3-like" evidence="4">
    <location>
        <begin position="418"/>
        <end position="470"/>
    </location>
</feature>
<dbReference type="InterPro" id="IPR057670">
    <property type="entry name" value="SH3_retrovirus"/>
</dbReference>
<dbReference type="Pfam" id="PF25597">
    <property type="entry name" value="SH3_retrovirus"/>
    <property type="match status" value="1"/>
</dbReference>